<dbReference type="Gene3D" id="2.30.42.10">
    <property type="match status" value="1"/>
</dbReference>
<feature type="domain" description="Peptidase M61 catalytic" evidence="1">
    <location>
        <begin position="269"/>
        <end position="385"/>
    </location>
</feature>
<dbReference type="InterPro" id="IPR007963">
    <property type="entry name" value="Peptidase_M61_catalytic"/>
</dbReference>
<dbReference type="InterPro" id="IPR024191">
    <property type="entry name" value="Peptidase_M61"/>
</dbReference>
<protein>
    <submittedName>
        <fullName evidence="3">Aminopeptidase</fullName>
    </submittedName>
</protein>
<dbReference type="PIRSF" id="PIRSF016493">
    <property type="entry name" value="Glycyl_aminpptds"/>
    <property type="match status" value="1"/>
</dbReference>
<evidence type="ECO:0000313" key="4">
    <source>
        <dbReference type="Proteomes" id="UP000288279"/>
    </source>
</evidence>
<proteinExistence type="predicted"/>
<dbReference type="Pfam" id="PF05299">
    <property type="entry name" value="Peptidase_M61"/>
    <property type="match status" value="1"/>
</dbReference>
<dbReference type="OrthoDB" id="9778516at2"/>
<dbReference type="AlphaFoldDB" id="A0A432ZN70"/>
<feature type="domain" description="Peptidase M61 N-terminal" evidence="2">
    <location>
        <begin position="3"/>
        <end position="173"/>
    </location>
</feature>
<sequence length="588" mass="66631">MLQYQIKLEHYRAHLFSVRMVIPAQSAPVRRLSLPAWIPGSYMIRDFARNLSKVRGFVEHAEIDITPLDKQTWQVAPYQGELTIEYQVYAFDLSVRSAYLDGLFGFFNPSSLCLQVDADDLSPCEISLELPSELAHWQIATGMPQTSGAPWQGQTFVAQSYTELLEYPFIMGELSIVEFTVKDIPHALVFVGQHDADLDRIGRDVSEICRAQIDMFDGTVPFQRYLFLTMVVGDGFGGLEHINSTALLCSRRDLIWNEAAAVDKNYQRFLSLCSHEYFHSWNVKAVRPAELTPYQLASEQYTKQLWFYEGMTSYFDDYFVHHAGLIDAQQYLNTLTDTITRVERSQGVHQQSVVESSFYAWTKFYQQDANAANAIVSYYTKGALLALWLDLRLRATTQTSLPELFGQFWQQHYHSQVMTSEDSFVHYLEQRAGHQLATEFSRLVHGVGWVPLTEALAACGVELHMVTSSDDSDSAVGTAATTQPVRLGAKYQANPGDIQLTVVYRGEAAEQAGLCPGDRIIAIDNLASTRTSLNDILIRKRPGQISRLHVFRRDELLELELKWAPANPTLRKARVVDSARAARWLRLS</sequence>
<dbReference type="RefSeq" id="WP_126825079.1">
    <property type="nucleotide sequence ID" value="NZ_PIQG01000001.1"/>
</dbReference>
<evidence type="ECO:0000259" key="1">
    <source>
        <dbReference type="Pfam" id="PF05299"/>
    </source>
</evidence>
<dbReference type="SUPFAM" id="SSF50156">
    <property type="entry name" value="PDZ domain-like"/>
    <property type="match status" value="1"/>
</dbReference>
<dbReference type="InterPro" id="IPR040756">
    <property type="entry name" value="Peptidase_M61_N"/>
</dbReference>
<dbReference type="InterPro" id="IPR027268">
    <property type="entry name" value="Peptidase_M4/M1_CTD_sf"/>
</dbReference>
<evidence type="ECO:0000313" key="3">
    <source>
        <dbReference type="EMBL" id="RUO79339.1"/>
    </source>
</evidence>
<gene>
    <name evidence="3" type="ORF">CWI83_02190</name>
</gene>
<dbReference type="Gene3D" id="1.10.390.10">
    <property type="entry name" value="Neutral Protease Domain 2"/>
    <property type="match status" value="1"/>
</dbReference>
<accession>A0A432ZN70</accession>
<keyword evidence="3" id="KW-0378">Hydrolase</keyword>
<evidence type="ECO:0000259" key="2">
    <source>
        <dbReference type="Pfam" id="PF17899"/>
    </source>
</evidence>
<dbReference type="InterPro" id="IPR036034">
    <property type="entry name" value="PDZ_sf"/>
</dbReference>
<dbReference type="GO" id="GO:0004177">
    <property type="term" value="F:aminopeptidase activity"/>
    <property type="evidence" value="ECO:0007669"/>
    <property type="project" value="UniProtKB-KW"/>
</dbReference>
<dbReference type="EMBL" id="PIQG01000001">
    <property type="protein sequence ID" value="RUO79339.1"/>
    <property type="molecule type" value="Genomic_DNA"/>
</dbReference>
<dbReference type="SUPFAM" id="SSF55486">
    <property type="entry name" value="Metalloproteases ('zincins'), catalytic domain"/>
    <property type="match status" value="1"/>
</dbReference>
<keyword evidence="3" id="KW-0645">Protease</keyword>
<dbReference type="Pfam" id="PF17899">
    <property type="entry name" value="Peptidase_M61_N"/>
    <property type="match status" value="1"/>
</dbReference>
<dbReference type="Gene3D" id="2.60.40.3650">
    <property type="match status" value="1"/>
</dbReference>
<name>A0A432ZN70_9GAMM</name>
<organism evidence="3 4">
    <name type="scientific">Pseudidiomarina taiwanensis</name>
    <dbReference type="NCBI Taxonomy" id="337250"/>
    <lineage>
        <taxon>Bacteria</taxon>
        <taxon>Pseudomonadati</taxon>
        <taxon>Pseudomonadota</taxon>
        <taxon>Gammaproteobacteria</taxon>
        <taxon>Alteromonadales</taxon>
        <taxon>Idiomarinaceae</taxon>
        <taxon>Pseudidiomarina</taxon>
    </lineage>
</organism>
<keyword evidence="3" id="KW-0031">Aminopeptidase</keyword>
<keyword evidence="4" id="KW-1185">Reference proteome</keyword>
<dbReference type="Proteomes" id="UP000288279">
    <property type="component" value="Unassembled WGS sequence"/>
</dbReference>
<reference evidence="3 4" key="1">
    <citation type="journal article" date="2011" name="Front. Microbiol.">
        <title>Genomic signatures of strain selection and enhancement in Bacillus atrophaeus var. globigii, a historical biowarfare simulant.</title>
        <authorList>
            <person name="Gibbons H.S."/>
            <person name="Broomall S.M."/>
            <person name="McNew L.A."/>
            <person name="Daligault H."/>
            <person name="Chapman C."/>
            <person name="Bruce D."/>
            <person name="Karavis M."/>
            <person name="Krepps M."/>
            <person name="McGregor P.A."/>
            <person name="Hong C."/>
            <person name="Park K.H."/>
            <person name="Akmal A."/>
            <person name="Feldman A."/>
            <person name="Lin J.S."/>
            <person name="Chang W.E."/>
            <person name="Higgs B.W."/>
            <person name="Demirev P."/>
            <person name="Lindquist J."/>
            <person name="Liem A."/>
            <person name="Fochler E."/>
            <person name="Read T.D."/>
            <person name="Tapia R."/>
            <person name="Johnson S."/>
            <person name="Bishop-Lilly K.A."/>
            <person name="Detter C."/>
            <person name="Han C."/>
            <person name="Sozhamannan S."/>
            <person name="Rosenzweig C.N."/>
            <person name="Skowronski E.W."/>
        </authorList>
    </citation>
    <scope>NUCLEOTIDE SEQUENCE [LARGE SCALE GENOMIC DNA]</scope>
    <source>
        <strain evidence="3 4">PIT1</strain>
    </source>
</reference>
<comment type="caution">
    <text evidence="3">The sequence shown here is derived from an EMBL/GenBank/DDBJ whole genome shotgun (WGS) entry which is preliminary data.</text>
</comment>